<dbReference type="CDD" id="cd06222">
    <property type="entry name" value="RNase_H_like"/>
    <property type="match status" value="1"/>
</dbReference>
<reference evidence="2 3" key="1">
    <citation type="journal article" date="2023" name="Plants (Basel)">
        <title>Bridging the Gap: Combining Genomics and Transcriptomics Approaches to Understand Stylosanthes scabra, an Orphan Legume from the Brazilian Caatinga.</title>
        <authorList>
            <person name="Ferreira-Neto J.R.C."/>
            <person name="da Silva M.D."/>
            <person name="Binneck E."/>
            <person name="de Melo N.F."/>
            <person name="da Silva R.H."/>
            <person name="de Melo A.L.T.M."/>
            <person name="Pandolfi V."/>
            <person name="Bustamante F.O."/>
            <person name="Brasileiro-Vidal A.C."/>
            <person name="Benko-Iseppon A.M."/>
        </authorList>
    </citation>
    <scope>NUCLEOTIDE SEQUENCE [LARGE SCALE GENOMIC DNA]</scope>
    <source>
        <tissue evidence="2">Leaves</tissue>
    </source>
</reference>
<dbReference type="EMBL" id="JASCZI010272787">
    <property type="protein sequence ID" value="MED6223496.1"/>
    <property type="molecule type" value="Genomic_DNA"/>
</dbReference>
<feature type="domain" description="RNase H type-1" evidence="1">
    <location>
        <begin position="112"/>
        <end position="182"/>
    </location>
</feature>
<gene>
    <name evidence="2" type="ORF">PIB30_074483</name>
</gene>
<accession>A0ABU6ZP03</accession>
<dbReference type="InterPro" id="IPR002156">
    <property type="entry name" value="RNaseH_domain"/>
</dbReference>
<dbReference type="Pfam" id="PF13456">
    <property type="entry name" value="RVT_3"/>
    <property type="match status" value="1"/>
</dbReference>
<name>A0ABU6ZP03_9FABA</name>
<evidence type="ECO:0000259" key="1">
    <source>
        <dbReference type="Pfam" id="PF13456"/>
    </source>
</evidence>
<sequence>MPSLLPLFALHAALYLLKFVSDATMILKLLFTTLGTVPSPKIFGKVVALIRFSERELHKYFTPRQLSPTSISLTWDPPVDGARSLVAGVCGYRSSLECSSRRAFCHLARPPLVWEAGFKEVLCETDCHEAFMLLKDTLIFVCSEASDLILRIRELLHRPWRTEVVLIQRTANCVADALAKYAIKQGIHYGD</sequence>
<comment type="caution">
    <text evidence="2">The sequence shown here is derived from an EMBL/GenBank/DDBJ whole genome shotgun (WGS) entry which is preliminary data.</text>
</comment>
<evidence type="ECO:0000313" key="3">
    <source>
        <dbReference type="Proteomes" id="UP001341840"/>
    </source>
</evidence>
<protein>
    <recommendedName>
        <fullName evidence="1">RNase H type-1 domain-containing protein</fullName>
    </recommendedName>
</protein>
<proteinExistence type="predicted"/>
<dbReference type="InterPro" id="IPR044730">
    <property type="entry name" value="RNase_H-like_dom_plant"/>
</dbReference>
<dbReference type="Proteomes" id="UP001341840">
    <property type="component" value="Unassembled WGS sequence"/>
</dbReference>
<keyword evidence="3" id="KW-1185">Reference proteome</keyword>
<evidence type="ECO:0000313" key="2">
    <source>
        <dbReference type="EMBL" id="MED6223496.1"/>
    </source>
</evidence>
<organism evidence="2 3">
    <name type="scientific">Stylosanthes scabra</name>
    <dbReference type="NCBI Taxonomy" id="79078"/>
    <lineage>
        <taxon>Eukaryota</taxon>
        <taxon>Viridiplantae</taxon>
        <taxon>Streptophyta</taxon>
        <taxon>Embryophyta</taxon>
        <taxon>Tracheophyta</taxon>
        <taxon>Spermatophyta</taxon>
        <taxon>Magnoliopsida</taxon>
        <taxon>eudicotyledons</taxon>
        <taxon>Gunneridae</taxon>
        <taxon>Pentapetalae</taxon>
        <taxon>rosids</taxon>
        <taxon>fabids</taxon>
        <taxon>Fabales</taxon>
        <taxon>Fabaceae</taxon>
        <taxon>Papilionoideae</taxon>
        <taxon>50 kb inversion clade</taxon>
        <taxon>dalbergioids sensu lato</taxon>
        <taxon>Dalbergieae</taxon>
        <taxon>Pterocarpus clade</taxon>
        <taxon>Stylosanthes</taxon>
    </lineage>
</organism>